<evidence type="ECO:0000313" key="2">
    <source>
        <dbReference type="EMBL" id="MBS2212329.1"/>
    </source>
</evidence>
<dbReference type="RefSeq" id="WP_212228920.1">
    <property type="nucleotide sequence ID" value="NZ_JAGUCN010000014.1"/>
</dbReference>
<dbReference type="InterPro" id="IPR016047">
    <property type="entry name" value="M23ase_b-sheet_dom"/>
</dbReference>
<accession>A0ABS5KBJ9</accession>
<evidence type="ECO:0000259" key="1">
    <source>
        <dbReference type="Pfam" id="PF01551"/>
    </source>
</evidence>
<reference evidence="2 3" key="1">
    <citation type="journal article" date="2014" name="Int. J. Syst. Evol. Microbiol.">
        <title>Carboxylicivirga gen. nov. in the family Marinilabiliaceae with two novel species, Carboxylicivirga mesophila sp. nov. and Carboxylicivirga taeanensis sp. nov., and reclassification of Cytophaga fermentans as Saccharicrinis fermentans gen. nov., comb. nov.</title>
        <authorList>
            <person name="Yang S.H."/>
            <person name="Seo H.S."/>
            <person name="Woo J.H."/>
            <person name="Oh H.M."/>
            <person name="Jang H."/>
            <person name="Lee J.H."/>
            <person name="Kim S.J."/>
            <person name="Kwon K.K."/>
        </authorList>
    </citation>
    <scope>NUCLEOTIDE SEQUENCE [LARGE SCALE GENOMIC DNA]</scope>
    <source>
        <strain evidence="2 3">JCM 18290</strain>
    </source>
</reference>
<proteinExistence type="predicted"/>
<protein>
    <submittedName>
        <fullName evidence="2">M23 family metallopeptidase</fullName>
    </submittedName>
</protein>
<name>A0ABS5KBJ9_9BACT</name>
<dbReference type="Gene3D" id="2.70.70.10">
    <property type="entry name" value="Glucose Permease (Domain IIA)"/>
    <property type="match status" value="1"/>
</dbReference>
<dbReference type="Proteomes" id="UP000721861">
    <property type="component" value="Unassembled WGS sequence"/>
</dbReference>
<evidence type="ECO:0000313" key="3">
    <source>
        <dbReference type="Proteomes" id="UP000721861"/>
    </source>
</evidence>
<organism evidence="2 3">
    <name type="scientific">Carboxylicivirga mesophila</name>
    <dbReference type="NCBI Taxonomy" id="1166478"/>
    <lineage>
        <taxon>Bacteria</taxon>
        <taxon>Pseudomonadati</taxon>
        <taxon>Bacteroidota</taxon>
        <taxon>Bacteroidia</taxon>
        <taxon>Marinilabiliales</taxon>
        <taxon>Marinilabiliaceae</taxon>
        <taxon>Carboxylicivirga</taxon>
    </lineage>
</organism>
<dbReference type="InterPro" id="IPR050570">
    <property type="entry name" value="Cell_wall_metabolism_enzyme"/>
</dbReference>
<sequence length="540" mass="61041">MKLKPSVSGSFGELRSNHFHSGLDLTTNRKTGYRVYASAKGHVSRIKVSPYGYGKAIYIDHAGGYTTVYAHLERYSDRIDSLVRAEQYKQQSFAVELFFKSDEVPVEREEIIGYSGNSGSSGGPHLHYEVREQATQKPINPLFFRDDIADDVRPQVQGMKLYCLADGASIDGRHKDKYIPTVFYDKTFHPKGTKTFTAHGKIGIGVQVLDYFSDSWRKCGIRSIDLFMNDTLVYNFLIDKFSFAETRYLNSHIDYAEKVRSGKVIQKSFVEPNNRLKLYGKKNTYTAELKEGDKKNFKYVIVDFAGNQSVLEFSILGEKALNIISQPKEEALVQVSYNSTFTLDTLGFELSIPANALYTDANLFIHKEEKQDMIAPVYFIGDRYTPLHRSMKVSIPVPDSLLKYSDKLCVAGVSGSDKIYSLGGKMGNGRISTETRSFGKFTLAIDTIAPSIKLRKAPEGNNYSARKTIELIISDSFSGIRSYDCYINGQWALFEYDAKNYRLTGTFKHMPFMQKGKHELMVTVVDNRGNIATKTYNFSN</sequence>
<comment type="caution">
    <text evidence="2">The sequence shown here is derived from an EMBL/GenBank/DDBJ whole genome shotgun (WGS) entry which is preliminary data.</text>
</comment>
<dbReference type="SUPFAM" id="SSF51261">
    <property type="entry name" value="Duplicated hybrid motif"/>
    <property type="match status" value="1"/>
</dbReference>
<dbReference type="CDD" id="cd12797">
    <property type="entry name" value="M23_peptidase"/>
    <property type="match status" value="1"/>
</dbReference>
<feature type="domain" description="M23ase beta-sheet core" evidence="1">
    <location>
        <begin position="19"/>
        <end position="85"/>
    </location>
</feature>
<dbReference type="Pfam" id="PF01551">
    <property type="entry name" value="Peptidase_M23"/>
    <property type="match status" value="1"/>
</dbReference>
<gene>
    <name evidence="2" type="ORF">KEM09_13015</name>
</gene>
<dbReference type="EMBL" id="JAGUCN010000014">
    <property type="protein sequence ID" value="MBS2212329.1"/>
    <property type="molecule type" value="Genomic_DNA"/>
</dbReference>
<dbReference type="PANTHER" id="PTHR21666">
    <property type="entry name" value="PEPTIDASE-RELATED"/>
    <property type="match status" value="1"/>
</dbReference>
<dbReference type="InterPro" id="IPR011055">
    <property type="entry name" value="Dup_hybrid_motif"/>
</dbReference>
<keyword evidence="3" id="KW-1185">Reference proteome</keyword>
<dbReference type="PANTHER" id="PTHR21666:SF270">
    <property type="entry name" value="MUREIN HYDROLASE ACTIVATOR ENVC"/>
    <property type="match status" value="1"/>
</dbReference>